<dbReference type="EMBL" id="JTFC01000031">
    <property type="protein sequence ID" value="RUS55164.1"/>
    <property type="molecule type" value="Genomic_DNA"/>
</dbReference>
<protein>
    <submittedName>
        <fullName evidence="8">Cell division protein GpsB</fullName>
    </submittedName>
</protein>
<keyword evidence="9" id="KW-1185">Reference proteome</keyword>
<evidence type="ECO:0000256" key="5">
    <source>
        <dbReference type="ARBA" id="ARBA00023054"/>
    </source>
</evidence>
<dbReference type="AlphaFoldDB" id="A0A433RSN3"/>
<dbReference type="GO" id="GO:0008360">
    <property type="term" value="P:regulation of cell shape"/>
    <property type="evidence" value="ECO:0007669"/>
    <property type="project" value="UniProtKB-KW"/>
</dbReference>
<evidence type="ECO:0000256" key="7">
    <source>
        <dbReference type="SAM" id="Coils"/>
    </source>
</evidence>
<comment type="subcellular location">
    <subcellularLocation>
        <location evidence="1">Cytoplasm</location>
    </subcellularLocation>
</comment>
<dbReference type="InterPro" id="IPR011229">
    <property type="entry name" value="Cell_cycle_GpsB"/>
</dbReference>
<evidence type="ECO:0000256" key="4">
    <source>
        <dbReference type="ARBA" id="ARBA00022960"/>
    </source>
</evidence>
<comment type="caution">
    <text evidence="8">The sequence shown here is derived from an EMBL/GenBank/DDBJ whole genome shotgun (WGS) entry which is preliminary data.</text>
</comment>
<dbReference type="Gene3D" id="6.10.250.660">
    <property type="match status" value="1"/>
</dbReference>
<dbReference type="Pfam" id="PF05103">
    <property type="entry name" value="DivIVA"/>
    <property type="match status" value="1"/>
</dbReference>
<dbReference type="RefSeq" id="WP_126990647.1">
    <property type="nucleotide sequence ID" value="NZ_JTFC01000031.1"/>
</dbReference>
<evidence type="ECO:0000313" key="8">
    <source>
        <dbReference type="EMBL" id="RUS55164.1"/>
    </source>
</evidence>
<sequence>MDLDIKLSAKIILDKDFKTGLRGYSQDEVDQFLDEIIQDYESFEQVLKQKEARIAELEEQLSNAEVAPAPVAAAPVLEKKEVEEPQQVANGVTNYDILKRLANLEKRVFGDKLYNDFEG</sequence>
<gene>
    <name evidence="8" type="ORF">QI30_09430</name>
</gene>
<keyword evidence="3 8" id="KW-0132">Cell division</keyword>
<keyword evidence="6" id="KW-0131">Cell cycle</keyword>
<evidence type="ECO:0000256" key="2">
    <source>
        <dbReference type="ARBA" id="ARBA00022490"/>
    </source>
</evidence>
<evidence type="ECO:0000256" key="6">
    <source>
        <dbReference type="ARBA" id="ARBA00023306"/>
    </source>
</evidence>
<accession>A0A433RSN3</accession>
<dbReference type="PANTHER" id="PTHR35794">
    <property type="entry name" value="CELL DIVISION PROTEIN DIVIVA"/>
    <property type="match status" value="1"/>
</dbReference>
<name>A0A433RSN3_9BACL</name>
<dbReference type="InterPro" id="IPR007793">
    <property type="entry name" value="DivIVA_fam"/>
</dbReference>
<dbReference type="InterPro" id="IPR019933">
    <property type="entry name" value="DivIVA_domain"/>
</dbReference>
<keyword evidence="5 7" id="KW-0175">Coiled coil</keyword>
<dbReference type="PIRSF" id="PIRSF029938">
    <property type="entry name" value="UCP029938"/>
    <property type="match status" value="1"/>
</dbReference>
<organism evidence="8 9">
    <name type="scientific">Candidatus Kurthia intestinigallinarum</name>
    <dbReference type="NCBI Taxonomy" id="1562256"/>
    <lineage>
        <taxon>Bacteria</taxon>
        <taxon>Bacillati</taxon>
        <taxon>Bacillota</taxon>
        <taxon>Bacilli</taxon>
        <taxon>Bacillales</taxon>
        <taxon>Caryophanaceae</taxon>
        <taxon>Kurthia</taxon>
    </lineage>
</organism>
<keyword evidence="4" id="KW-0133">Cell shape</keyword>
<dbReference type="GO" id="GO:0005737">
    <property type="term" value="C:cytoplasm"/>
    <property type="evidence" value="ECO:0007669"/>
    <property type="project" value="UniProtKB-SubCell"/>
</dbReference>
<dbReference type="Proteomes" id="UP000288623">
    <property type="component" value="Unassembled WGS sequence"/>
</dbReference>
<evidence type="ECO:0000256" key="1">
    <source>
        <dbReference type="ARBA" id="ARBA00004496"/>
    </source>
</evidence>
<keyword evidence="2" id="KW-0963">Cytoplasm</keyword>
<dbReference type="OrthoDB" id="389699at2"/>
<evidence type="ECO:0000313" key="9">
    <source>
        <dbReference type="Proteomes" id="UP000288623"/>
    </source>
</evidence>
<dbReference type="NCBIfam" id="NF010725">
    <property type="entry name" value="PRK14127.1"/>
    <property type="match status" value="1"/>
</dbReference>
<dbReference type="GO" id="GO:0051301">
    <property type="term" value="P:cell division"/>
    <property type="evidence" value="ECO:0007669"/>
    <property type="project" value="UniProtKB-KW"/>
</dbReference>
<proteinExistence type="predicted"/>
<dbReference type="NCBIfam" id="TIGR03544">
    <property type="entry name" value="DivI1A_domain"/>
    <property type="match status" value="1"/>
</dbReference>
<dbReference type="PANTHER" id="PTHR35794:SF1">
    <property type="entry name" value="CELL CYCLE PROTEIN GPSB"/>
    <property type="match status" value="1"/>
</dbReference>
<feature type="coiled-coil region" evidence="7">
    <location>
        <begin position="33"/>
        <end position="67"/>
    </location>
</feature>
<reference evidence="8 9" key="1">
    <citation type="submission" date="2014-11" db="EMBL/GenBank/DDBJ databases">
        <title>Genome sequence and analysis of novel Kurthia sp.</title>
        <authorList>
            <person name="Lawson J.N."/>
            <person name="Gonzalez J.E."/>
            <person name="Rinauldi L."/>
            <person name="Xuan Z."/>
            <person name="Firman A."/>
            <person name="Shaddox L."/>
            <person name="Trudeau A."/>
            <person name="Shah S."/>
            <person name="Reiman D."/>
        </authorList>
    </citation>
    <scope>NUCLEOTIDE SEQUENCE [LARGE SCALE GENOMIC DNA]</scope>
    <source>
        <strain evidence="8 9">3B1D</strain>
    </source>
</reference>
<evidence type="ECO:0000256" key="3">
    <source>
        <dbReference type="ARBA" id="ARBA00022618"/>
    </source>
</evidence>